<evidence type="ECO:0000256" key="13">
    <source>
        <dbReference type="ARBA" id="ARBA00023239"/>
    </source>
</evidence>
<dbReference type="EMBL" id="FN655286">
    <property type="protein sequence ID" value="CBY38658.1"/>
    <property type="molecule type" value="Genomic_DNA"/>
</dbReference>
<evidence type="ECO:0000256" key="12">
    <source>
        <dbReference type="ARBA" id="ARBA00023221"/>
    </source>
</evidence>
<evidence type="ECO:0000256" key="7">
    <source>
        <dbReference type="ARBA" id="ARBA00022840"/>
    </source>
</evidence>
<dbReference type="EMBL" id="FN653034">
    <property type="protein sequence ID" value="CBY09010.1"/>
    <property type="molecule type" value="Genomic_DNA"/>
</dbReference>
<dbReference type="GO" id="GO:0005524">
    <property type="term" value="F:ATP binding"/>
    <property type="evidence" value="ECO:0007669"/>
    <property type="project" value="UniProtKB-UniRule"/>
</dbReference>
<dbReference type="FunFam" id="3.30.230.10:FF:000018">
    <property type="entry name" value="Diphosphomevalonate decarboxylase"/>
    <property type="match status" value="1"/>
</dbReference>
<keyword evidence="8 16" id="KW-0752">Steroid biosynthesis</keyword>
<evidence type="ECO:0000256" key="11">
    <source>
        <dbReference type="ARBA" id="ARBA00023166"/>
    </source>
</evidence>
<dbReference type="Gene3D" id="3.30.70.890">
    <property type="entry name" value="GHMP kinase, C-terminal domain"/>
    <property type="match status" value="1"/>
</dbReference>
<evidence type="ECO:0000256" key="8">
    <source>
        <dbReference type="ARBA" id="ARBA00022955"/>
    </source>
</evidence>
<dbReference type="SUPFAM" id="SSF54211">
    <property type="entry name" value="Ribosomal protein S5 domain 2-like"/>
    <property type="match status" value="1"/>
</dbReference>
<keyword evidence="16" id="KW-0152">Cholesterol biosynthesis</keyword>
<comment type="function">
    <text evidence="1 16">Catalyzes the ATP dependent decarboxylation of (R)-5-diphosphomevalonate to form isopentenyl diphosphate (IPP). Functions in the mevalonate (MVA) pathway leading to isopentenyl diphosphate (IPP), a key precursor for the biosynthesis of isoprenoids and sterol synthesis.</text>
</comment>
<gene>
    <name evidence="19" type="ORF">GSOID_T00006539001</name>
    <name evidence="20" type="ORF">GSOID_T00019168001</name>
</gene>
<comment type="similarity">
    <text evidence="2 15 16">Belongs to the diphosphomevalonate decarboxylase family.</text>
</comment>
<proteinExistence type="inferred from homology"/>
<evidence type="ECO:0000313" key="21">
    <source>
        <dbReference type="Proteomes" id="UP000001307"/>
    </source>
</evidence>
<evidence type="ECO:0000256" key="6">
    <source>
        <dbReference type="ARBA" id="ARBA00022741"/>
    </source>
</evidence>
<dbReference type="GO" id="GO:0019287">
    <property type="term" value="P:isopentenyl diphosphate biosynthetic process, mevalonate pathway"/>
    <property type="evidence" value="ECO:0007669"/>
    <property type="project" value="UniProtKB-UniRule"/>
</dbReference>
<evidence type="ECO:0000313" key="19">
    <source>
        <dbReference type="EMBL" id="CBY09010.1"/>
    </source>
</evidence>
<evidence type="ECO:0000256" key="9">
    <source>
        <dbReference type="ARBA" id="ARBA00023011"/>
    </source>
</evidence>
<dbReference type="Pfam" id="PF22700">
    <property type="entry name" value="MVD-like_N"/>
    <property type="match status" value="1"/>
</dbReference>
<dbReference type="Pfam" id="PF18376">
    <property type="entry name" value="MDD_C"/>
    <property type="match status" value="1"/>
</dbReference>
<dbReference type="GO" id="GO:0005829">
    <property type="term" value="C:cytosol"/>
    <property type="evidence" value="ECO:0007669"/>
    <property type="project" value="InterPro"/>
</dbReference>
<dbReference type="UniPathway" id="UPA00063"/>
<keyword evidence="11 16" id="KW-1207">Sterol metabolism</keyword>
<dbReference type="InterPro" id="IPR020568">
    <property type="entry name" value="Ribosomal_Su5_D2-typ_SF"/>
</dbReference>
<evidence type="ECO:0000259" key="18">
    <source>
        <dbReference type="Pfam" id="PF22700"/>
    </source>
</evidence>
<dbReference type="SUPFAM" id="SSF55060">
    <property type="entry name" value="GHMP Kinase, C-terminal domain"/>
    <property type="match status" value="1"/>
</dbReference>
<feature type="domain" description="Mvd1 C-terminal" evidence="17">
    <location>
        <begin position="199"/>
        <end position="383"/>
    </location>
</feature>
<reference evidence="19" key="1">
    <citation type="journal article" date="2010" name="Science">
        <title>Plasticity of animal genome architecture unmasked by rapid evolution of a pelagic tunicate.</title>
        <authorList>
            <person name="Denoeud F."/>
            <person name="Henriet S."/>
            <person name="Mungpakdee S."/>
            <person name="Aury J.M."/>
            <person name="Da Silva C."/>
            <person name="Brinkmann H."/>
            <person name="Mikhaleva J."/>
            <person name="Olsen L.C."/>
            <person name="Jubin C."/>
            <person name="Canestro C."/>
            <person name="Bouquet J.M."/>
            <person name="Danks G."/>
            <person name="Poulain J."/>
            <person name="Campsteijn C."/>
            <person name="Adamski M."/>
            <person name="Cross I."/>
            <person name="Yadetie F."/>
            <person name="Muffato M."/>
            <person name="Louis A."/>
            <person name="Butcher S."/>
            <person name="Tsagkogeorga G."/>
            <person name="Konrad A."/>
            <person name="Singh S."/>
            <person name="Jensen M.F."/>
            <person name="Cong E.H."/>
            <person name="Eikeseth-Otteraa H."/>
            <person name="Noel B."/>
            <person name="Anthouard V."/>
            <person name="Porcel B.M."/>
            <person name="Kachouri-Lafond R."/>
            <person name="Nishino A."/>
            <person name="Ugolini M."/>
            <person name="Chourrout P."/>
            <person name="Nishida H."/>
            <person name="Aasland R."/>
            <person name="Huzurbazar S."/>
            <person name="Westhof E."/>
            <person name="Delsuc F."/>
            <person name="Lehrach H."/>
            <person name="Reinhardt R."/>
            <person name="Weissenbach J."/>
            <person name="Roy S.W."/>
            <person name="Artiguenave F."/>
            <person name="Postlethwait J.H."/>
            <person name="Manak J.R."/>
            <person name="Thompson E.M."/>
            <person name="Jaillon O."/>
            <person name="Du Pasquier L."/>
            <person name="Boudinot P."/>
            <person name="Liberles D.A."/>
            <person name="Volff J.N."/>
            <person name="Philippe H."/>
            <person name="Lenhard B."/>
            <person name="Roest Crollius H."/>
            <person name="Wincker P."/>
            <person name="Chourrout D."/>
        </authorList>
    </citation>
    <scope>NUCLEOTIDE SEQUENCE [LARGE SCALE GENOMIC DNA]</scope>
</reference>
<evidence type="ECO:0000259" key="17">
    <source>
        <dbReference type="Pfam" id="PF18376"/>
    </source>
</evidence>
<dbReference type="PIRSF" id="PIRSF015950">
    <property type="entry name" value="Mev_P_decrbx"/>
    <property type="match status" value="1"/>
</dbReference>
<keyword evidence="13 15" id="KW-0456">Lyase</keyword>
<feature type="domain" description="Diphosphomevalonate decarboxylase-like N-terminal" evidence="18">
    <location>
        <begin position="12"/>
        <end position="184"/>
    </location>
</feature>
<dbReference type="GO" id="GO:0004163">
    <property type="term" value="F:diphosphomevalonate decarboxylase activity"/>
    <property type="evidence" value="ECO:0007669"/>
    <property type="project" value="UniProtKB-UniRule"/>
</dbReference>
<dbReference type="InterPro" id="IPR041431">
    <property type="entry name" value="Mvd1_C"/>
</dbReference>
<name>E4XBN5_OIKDI</name>
<dbReference type="Proteomes" id="UP000001307">
    <property type="component" value="Unassembled WGS sequence"/>
</dbReference>
<evidence type="ECO:0000256" key="2">
    <source>
        <dbReference type="ARBA" id="ARBA00008831"/>
    </source>
</evidence>
<evidence type="ECO:0000256" key="3">
    <source>
        <dbReference type="ARBA" id="ARBA00012296"/>
    </source>
</evidence>
<evidence type="ECO:0000313" key="20">
    <source>
        <dbReference type="EMBL" id="CBY38658.1"/>
    </source>
</evidence>
<dbReference type="PANTHER" id="PTHR10977:SF3">
    <property type="entry name" value="DIPHOSPHOMEVALONATE DECARBOXYLASE"/>
    <property type="match status" value="1"/>
</dbReference>
<protein>
    <recommendedName>
        <fullName evidence="4 15">Diphosphomevalonate decarboxylase</fullName>
        <ecNumber evidence="3 15">4.1.1.33</ecNumber>
    </recommendedName>
</protein>
<evidence type="ECO:0000256" key="1">
    <source>
        <dbReference type="ARBA" id="ARBA00003812"/>
    </source>
</evidence>
<dbReference type="InterPro" id="IPR053859">
    <property type="entry name" value="MVD-like_N"/>
</dbReference>
<accession>E4XBN5</accession>
<keyword evidence="16" id="KW-0153">Cholesterol metabolism</keyword>
<keyword evidence="5 16" id="KW-0444">Lipid biosynthesis</keyword>
<dbReference type="InterPro" id="IPR014721">
    <property type="entry name" value="Ribsml_uS5_D2-typ_fold_subgr"/>
</dbReference>
<keyword evidence="21" id="KW-1185">Reference proteome</keyword>
<dbReference type="PANTHER" id="PTHR10977">
    <property type="entry name" value="DIPHOSPHOMEVALONATE DECARBOXYLASE"/>
    <property type="match status" value="1"/>
</dbReference>
<evidence type="ECO:0000256" key="14">
    <source>
        <dbReference type="ARBA" id="ARBA00048154"/>
    </source>
</evidence>
<keyword evidence="6 15" id="KW-0547">Nucleotide-binding</keyword>
<dbReference type="InterPro" id="IPR036554">
    <property type="entry name" value="GHMP_kinase_C_sf"/>
</dbReference>
<evidence type="ECO:0000256" key="15">
    <source>
        <dbReference type="PIRNR" id="PIRNR015950"/>
    </source>
</evidence>
<keyword evidence="7 15" id="KW-0067">ATP-binding</keyword>
<evidence type="ECO:0000256" key="5">
    <source>
        <dbReference type="ARBA" id="ARBA00022516"/>
    </source>
</evidence>
<evidence type="ECO:0000256" key="4">
    <source>
        <dbReference type="ARBA" id="ARBA00019335"/>
    </source>
</evidence>
<keyword evidence="9 16" id="KW-0756">Sterol biosynthesis</keyword>
<comment type="pathway">
    <text evidence="16">Steroid biosynthesis; cholesterol biosynthesis.</text>
</comment>
<evidence type="ECO:0000256" key="16">
    <source>
        <dbReference type="RuleBase" id="RU363086"/>
    </source>
</evidence>
<organism evidence="19">
    <name type="scientific">Oikopleura dioica</name>
    <name type="common">Tunicate</name>
    <dbReference type="NCBI Taxonomy" id="34765"/>
    <lineage>
        <taxon>Eukaryota</taxon>
        <taxon>Metazoa</taxon>
        <taxon>Chordata</taxon>
        <taxon>Tunicata</taxon>
        <taxon>Appendicularia</taxon>
        <taxon>Copelata</taxon>
        <taxon>Oikopleuridae</taxon>
        <taxon>Oikopleura</taxon>
    </lineage>
</organism>
<sequence>MEDAEWECTVEAPVNIALVKYWGKRDSELILPYNDSVSLTLDEEKLGTRTTVRYSASYEEDSLVLNGKPTVISSRLSNVIEEIRRAFRKQAVRIKMNAQDLMSMSRYRFRIETNNKMPTAAGLASSASGMACITFALCTALGITESVDMSELARLGSGSACRSIHGGLVQWEAGKEEDGSDSLAKQIYPASTWPELKFIVLVVDGEKKKVGSTEGMQRSMATSEYMLLRPKQCKDRIQEVCWAFQAKLFPALAEVIIKDSNTLHAICRDSYPPVNYLTRTSEALIDFVHRLNEALGDVCVAYTFDAGPNCFVIFEEKHESLLMWLLLHTFIENDVIDPTIHRQPKWDDDELAKYTAIIDEFSNYRNSVKSYYETTVGSGPKVVNAPRLI</sequence>
<comment type="catalytic activity">
    <reaction evidence="14 15 16">
        <text>(R)-5-diphosphomevalonate + ATP = isopentenyl diphosphate + ADP + phosphate + CO2</text>
        <dbReference type="Rhea" id="RHEA:23732"/>
        <dbReference type="ChEBI" id="CHEBI:16526"/>
        <dbReference type="ChEBI" id="CHEBI:30616"/>
        <dbReference type="ChEBI" id="CHEBI:43474"/>
        <dbReference type="ChEBI" id="CHEBI:57557"/>
        <dbReference type="ChEBI" id="CHEBI:128769"/>
        <dbReference type="ChEBI" id="CHEBI:456216"/>
        <dbReference type="EC" id="4.1.1.33"/>
    </reaction>
</comment>
<keyword evidence="10 15" id="KW-0443">Lipid metabolism</keyword>
<dbReference type="FunCoup" id="E4XBN5">
    <property type="interactions" value="53"/>
</dbReference>
<dbReference type="NCBIfam" id="TIGR01240">
    <property type="entry name" value="mevDPdecarb"/>
    <property type="match status" value="1"/>
</dbReference>
<dbReference type="Gene3D" id="3.30.230.10">
    <property type="match status" value="1"/>
</dbReference>
<dbReference type="InterPro" id="IPR005935">
    <property type="entry name" value="Mev_decarb"/>
</dbReference>
<evidence type="ECO:0000256" key="10">
    <source>
        <dbReference type="ARBA" id="ARBA00023098"/>
    </source>
</evidence>
<keyword evidence="12 16" id="KW-0753">Steroid metabolism</keyword>
<dbReference type="AlphaFoldDB" id="E4XBN5"/>
<dbReference type="Proteomes" id="UP000011014">
    <property type="component" value="Unassembled WGS sequence"/>
</dbReference>
<dbReference type="EC" id="4.1.1.33" evidence="3 15"/>
<dbReference type="InParanoid" id="E4XBN5"/>
<dbReference type="InterPro" id="IPR029765">
    <property type="entry name" value="Mev_diP_decarb"/>
</dbReference>
<dbReference type="OrthoDB" id="10253702at2759"/>
<dbReference type="GO" id="GO:0006695">
    <property type="term" value="P:cholesterol biosynthetic process"/>
    <property type="evidence" value="ECO:0007669"/>
    <property type="project" value="UniProtKB-UniPathway"/>
</dbReference>